<dbReference type="RefSeq" id="WP_301212003.1">
    <property type="nucleotide sequence ID" value="NZ_JAROCF010000001.1"/>
</dbReference>
<name>A0ABT8KEU6_9MICO</name>
<dbReference type="Gene3D" id="1.10.260.40">
    <property type="entry name" value="lambda repressor-like DNA-binding domains"/>
    <property type="match status" value="1"/>
</dbReference>
<proteinExistence type="predicted"/>
<evidence type="ECO:0000259" key="1">
    <source>
        <dbReference type="Pfam" id="PF08667"/>
    </source>
</evidence>
<comment type="caution">
    <text evidence="2">The sequence shown here is derived from an EMBL/GenBank/DDBJ whole genome shotgun (WGS) entry which is preliminary data.</text>
</comment>
<gene>
    <name evidence="2" type="ORF">P5G50_16045</name>
</gene>
<accession>A0ABT8KEU6</accession>
<dbReference type="InterPro" id="IPR010982">
    <property type="entry name" value="Lambda_DNA-bd_dom_sf"/>
</dbReference>
<protein>
    <submittedName>
        <fullName evidence="2">Helix-turn-helix transcriptional regulator</fullName>
    </submittedName>
</protein>
<dbReference type="Pfam" id="PF08667">
    <property type="entry name" value="BetR"/>
    <property type="match status" value="1"/>
</dbReference>
<dbReference type="EMBL" id="JAROCF010000001">
    <property type="protein sequence ID" value="MDN4615963.1"/>
    <property type="molecule type" value="Genomic_DNA"/>
</dbReference>
<keyword evidence="3" id="KW-1185">Reference proteome</keyword>
<dbReference type="Proteomes" id="UP001174208">
    <property type="component" value="Unassembled WGS sequence"/>
</dbReference>
<organism evidence="2 3">
    <name type="scientific">Leifsonia williamsii</name>
    <dbReference type="NCBI Taxonomy" id="3035919"/>
    <lineage>
        <taxon>Bacteria</taxon>
        <taxon>Bacillati</taxon>
        <taxon>Actinomycetota</taxon>
        <taxon>Actinomycetes</taxon>
        <taxon>Micrococcales</taxon>
        <taxon>Microbacteriaceae</taxon>
        <taxon>Leifsonia</taxon>
    </lineage>
</organism>
<reference evidence="2" key="1">
    <citation type="submission" date="2023-06" db="EMBL/GenBank/DDBJ databases">
        <title>MT1 and MT2 Draft Genomes of Novel Species.</title>
        <authorList>
            <person name="Venkateswaran K."/>
        </authorList>
    </citation>
    <scope>NUCLEOTIDE SEQUENCE</scope>
    <source>
        <strain evidence="2">F6_8S_P_1B</strain>
    </source>
</reference>
<sequence>MTIFPASTDRAASLSQRVATRVRMLMAARRATNRELAEVLGLSERAAQRRRQGHLEFSLSELELVANWLEVDPAALLSGRGIGGGAV</sequence>
<feature type="domain" description="Transcription regulator BetR N-terminal" evidence="1">
    <location>
        <begin position="17"/>
        <end position="77"/>
    </location>
</feature>
<evidence type="ECO:0000313" key="3">
    <source>
        <dbReference type="Proteomes" id="UP001174208"/>
    </source>
</evidence>
<dbReference type="InterPro" id="IPR013975">
    <property type="entry name" value="Tscrpt_reg_BetR_N"/>
</dbReference>
<dbReference type="SUPFAM" id="SSF47413">
    <property type="entry name" value="lambda repressor-like DNA-binding domains"/>
    <property type="match status" value="1"/>
</dbReference>
<evidence type="ECO:0000313" key="2">
    <source>
        <dbReference type="EMBL" id="MDN4615963.1"/>
    </source>
</evidence>